<protein>
    <submittedName>
        <fullName evidence="6">Nramp family divalent metal transporter</fullName>
    </submittedName>
</protein>
<keyword evidence="2 5" id="KW-0812">Transmembrane</keyword>
<dbReference type="NCBIfam" id="NF037982">
    <property type="entry name" value="Nramp_1"/>
    <property type="match status" value="1"/>
</dbReference>
<keyword evidence="7" id="KW-1185">Reference proteome</keyword>
<keyword evidence="4 5" id="KW-0472">Membrane</keyword>
<dbReference type="Pfam" id="PF01566">
    <property type="entry name" value="Nramp"/>
    <property type="match status" value="1"/>
</dbReference>
<feature type="transmembrane region" description="Helical" evidence="5">
    <location>
        <begin position="178"/>
        <end position="198"/>
    </location>
</feature>
<evidence type="ECO:0000256" key="1">
    <source>
        <dbReference type="ARBA" id="ARBA00004141"/>
    </source>
</evidence>
<feature type="transmembrane region" description="Helical" evidence="5">
    <location>
        <begin position="327"/>
        <end position="354"/>
    </location>
</feature>
<feature type="transmembrane region" description="Helical" evidence="5">
    <location>
        <begin position="111"/>
        <end position="141"/>
    </location>
</feature>
<proteinExistence type="predicted"/>
<name>A0ABW2Q7H3_9MICO</name>
<comment type="caution">
    <text evidence="6">The sequence shown here is derived from an EMBL/GenBank/DDBJ whole genome shotgun (WGS) entry which is preliminary data.</text>
</comment>
<evidence type="ECO:0000256" key="2">
    <source>
        <dbReference type="ARBA" id="ARBA00022692"/>
    </source>
</evidence>
<feature type="transmembrane region" description="Helical" evidence="5">
    <location>
        <begin position="32"/>
        <end position="51"/>
    </location>
</feature>
<evidence type="ECO:0000256" key="4">
    <source>
        <dbReference type="ARBA" id="ARBA00023136"/>
    </source>
</evidence>
<keyword evidence="3 5" id="KW-1133">Transmembrane helix</keyword>
<accession>A0ABW2Q7H3</accession>
<evidence type="ECO:0000256" key="5">
    <source>
        <dbReference type="SAM" id="Phobius"/>
    </source>
</evidence>
<dbReference type="PANTHER" id="PTHR11706:SF3">
    <property type="entry name" value="METAL ION TRANSPORT PROTEIN"/>
    <property type="match status" value="1"/>
</dbReference>
<feature type="transmembrane region" description="Helical" evidence="5">
    <location>
        <begin position="147"/>
        <end position="166"/>
    </location>
</feature>
<dbReference type="PANTHER" id="PTHR11706">
    <property type="entry name" value="SOLUTE CARRIER PROTEIN FAMILY 11 MEMBER"/>
    <property type="match status" value="1"/>
</dbReference>
<comment type="subcellular location">
    <subcellularLocation>
        <location evidence="1">Membrane</location>
        <topology evidence="1">Multi-pass membrane protein</topology>
    </subcellularLocation>
</comment>
<evidence type="ECO:0000313" key="7">
    <source>
        <dbReference type="Proteomes" id="UP001596455"/>
    </source>
</evidence>
<feature type="transmembrane region" description="Helical" evidence="5">
    <location>
        <begin position="277"/>
        <end position="299"/>
    </location>
</feature>
<feature type="transmembrane region" description="Helical" evidence="5">
    <location>
        <begin position="375"/>
        <end position="395"/>
    </location>
</feature>
<organism evidence="6 7">
    <name type="scientific">Georgenia alba</name>
    <dbReference type="NCBI Taxonomy" id="2233858"/>
    <lineage>
        <taxon>Bacteria</taxon>
        <taxon>Bacillati</taxon>
        <taxon>Actinomycetota</taxon>
        <taxon>Actinomycetes</taxon>
        <taxon>Micrococcales</taxon>
        <taxon>Bogoriellaceae</taxon>
        <taxon>Georgenia</taxon>
    </lineage>
</organism>
<feature type="transmembrane region" description="Helical" evidence="5">
    <location>
        <begin position="218"/>
        <end position="243"/>
    </location>
</feature>
<evidence type="ECO:0000256" key="3">
    <source>
        <dbReference type="ARBA" id="ARBA00022989"/>
    </source>
</evidence>
<dbReference type="EMBL" id="JBHTCQ010000001">
    <property type="protein sequence ID" value="MFC7404383.1"/>
    <property type="molecule type" value="Genomic_DNA"/>
</dbReference>
<dbReference type="Proteomes" id="UP001596455">
    <property type="component" value="Unassembled WGS sequence"/>
</dbReference>
<feature type="transmembrane region" description="Helical" evidence="5">
    <location>
        <begin position="57"/>
        <end position="77"/>
    </location>
</feature>
<gene>
    <name evidence="6" type="ORF">ACFQQL_04615</name>
</gene>
<dbReference type="RefSeq" id="WP_382391719.1">
    <property type="nucleotide sequence ID" value="NZ_JBHTCQ010000001.1"/>
</dbReference>
<evidence type="ECO:0000313" key="6">
    <source>
        <dbReference type="EMBL" id="MFC7404383.1"/>
    </source>
</evidence>
<reference evidence="7" key="1">
    <citation type="journal article" date="2019" name="Int. J. Syst. Evol. Microbiol.">
        <title>The Global Catalogue of Microorganisms (GCM) 10K type strain sequencing project: providing services to taxonomists for standard genome sequencing and annotation.</title>
        <authorList>
            <consortium name="The Broad Institute Genomics Platform"/>
            <consortium name="The Broad Institute Genome Sequencing Center for Infectious Disease"/>
            <person name="Wu L."/>
            <person name="Ma J."/>
        </authorList>
    </citation>
    <scope>NUCLEOTIDE SEQUENCE [LARGE SCALE GENOMIC DNA]</scope>
    <source>
        <strain evidence="7">JCM 1490</strain>
    </source>
</reference>
<sequence length="464" mass="49666">MTVAIPAERDPYALAPEDVKEPPRGWRASLRYLGPGLVTSASIVGSGELIVTTTLGAQVGFVLLWLVVVATLVKVALQVELARWTITTGRTAVTGFNTISGRIGSLAWPNVILAILAVAKVLQSGAVVGGVALAMSFLLPIGSPDSVGSTTFWVAVVVVSTVVLLYSNRYRRLEKLAIGMVVVFSVLTVLIAVGLPFTDFGYTADDVLRGMEFAVPPGALGAAVAMFALTGVAAEEMTLYTYWCIEKGYARWTGPDDGSPEWAARARGWIGVMQKDAMVSWVVYTFSTLAFYLMGAAVLHSQNIVPEGDSEMIDALSRLYSDTLGEWATAIFLIGAVAVLLSTLWVGVAAWGHIMTDLMSNARLIDWTDRASRETWFKVFTVALPVAWGASYLFIRLPVVMVQITGIVSGCFLLATMVAIWMLRRSTPRHLRGGAAFTVALVVSSLAIALIGAYTIASAFGLEL</sequence>
<dbReference type="InterPro" id="IPR001046">
    <property type="entry name" value="NRAMP_fam"/>
</dbReference>
<feature type="transmembrane region" description="Helical" evidence="5">
    <location>
        <begin position="401"/>
        <end position="423"/>
    </location>
</feature>
<feature type="transmembrane region" description="Helical" evidence="5">
    <location>
        <begin position="435"/>
        <end position="457"/>
    </location>
</feature>